<dbReference type="EMBL" id="BAAAQM010000043">
    <property type="protein sequence ID" value="GAA1990302.1"/>
    <property type="molecule type" value="Genomic_DNA"/>
</dbReference>
<evidence type="ECO:0000313" key="1">
    <source>
        <dbReference type="EMBL" id="GAA1990302.1"/>
    </source>
</evidence>
<name>A0ABN2SPK7_9ACTN</name>
<evidence type="ECO:0000313" key="2">
    <source>
        <dbReference type="Proteomes" id="UP001499854"/>
    </source>
</evidence>
<comment type="caution">
    <text evidence="1">The sequence shown here is derived from an EMBL/GenBank/DDBJ whole genome shotgun (WGS) entry which is preliminary data.</text>
</comment>
<protein>
    <submittedName>
        <fullName evidence="1">Uncharacterized protein</fullName>
    </submittedName>
</protein>
<keyword evidence="2" id="KW-1185">Reference proteome</keyword>
<dbReference type="Proteomes" id="UP001499854">
    <property type="component" value="Unassembled WGS sequence"/>
</dbReference>
<gene>
    <name evidence="1" type="ORF">GCM10009838_61800</name>
</gene>
<proteinExistence type="predicted"/>
<reference evidence="1 2" key="1">
    <citation type="journal article" date="2019" name="Int. J. Syst. Evol. Microbiol.">
        <title>The Global Catalogue of Microorganisms (GCM) 10K type strain sequencing project: providing services to taxonomists for standard genome sequencing and annotation.</title>
        <authorList>
            <consortium name="The Broad Institute Genomics Platform"/>
            <consortium name="The Broad Institute Genome Sequencing Center for Infectious Disease"/>
            <person name="Wu L."/>
            <person name="Ma J."/>
        </authorList>
    </citation>
    <scope>NUCLEOTIDE SEQUENCE [LARGE SCALE GENOMIC DNA]</scope>
    <source>
        <strain evidence="1 2">JCM 16013</strain>
    </source>
</reference>
<dbReference type="RefSeq" id="WP_344660681.1">
    <property type="nucleotide sequence ID" value="NZ_BAAAQM010000043.1"/>
</dbReference>
<sequence>MKLKPAVQWGIVLFLVYFVVQNPSGAGNLVQGALNWVASVGKTLGDTFHNLVTS</sequence>
<accession>A0ABN2SPK7</accession>
<organism evidence="1 2">
    <name type="scientific">Catenulispora subtropica</name>
    <dbReference type="NCBI Taxonomy" id="450798"/>
    <lineage>
        <taxon>Bacteria</taxon>
        <taxon>Bacillati</taxon>
        <taxon>Actinomycetota</taxon>
        <taxon>Actinomycetes</taxon>
        <taxon>Catenulisporales</taxon>
        <taxon>Catenulisporaceae</taxon>
        <taxon>Catenulispora</taxon>
    </lineage>
</organism>